<dbReference type="Proteomes" id="UP000594014">
    <property type="component" value="Chromosome"/>
</dbReference>
<evidence type="ECO:0000313" key="1">
    <source>
        <dbReference type="EMBL" id="QOX63534.1"/>
    </source>
</evidence>
<evidence type="ECO:0000313" key="2">
    <source>
        <dbReference type="Proteomes" id="UP000594014"/>
    </source>
</evidence>
<name>A0ACD1AAX9_9FIRM</name>
<reference evidence="1" key="1">
    <citation type="submission" date="2019-08" db="EMBL/GenBank/DDBJ databases">
        <title>Genome sequence of Clostridiales bacterium MT110.</title>
        <authorList>
            <person name="Cao J."/>
        </authorList>
    </citation>
    <scope>NUCLEOTIDE SEQUENCE</scope>
    <source>
        <strain evidence="1">MT110</strain>
    </source>
</reference>
<dbReference type="EMBL" id="CP042469">
    <property type="protein sequence ID" value="QOX63534.1"/>
    <property type="molecule type" value="Genomic_DNA"/>
</dbReference>
<organism evidence="1 2">
    <name type="scientific">Anoxybacterium hadale</name>
    <dbReference type="NCBI Taxonomy" id="3408580"/>
    <lineage>
        <taxon>Bacteria</taxon>
        <taxon>Bacillati</taxon>
        <taxon>Bacillota</taxon>
        <taxon>Clostridia</taxon>
        <taxon>Peptostreptococcales</taxon>
        <taxon>Anaerovoracaceae</taxon>
        <taxon>Anoxybacterium</taxon>
    </lineage>
</organism>
<accession>A0ACD1AAX9</accession>
<gene>
    <name evidence="1" type="ORF">FRZ06_09295</name>
</gene>
<protein>
    <submittedName>
        <fullName evidence="1">Uncharacterized protein</fullName>
    </submittedName>
</protein>
<sequence>MRKKSTYIFFLVLLFLIVMTFQSSAEESKPIRVLVDYDFVNLSLEPQMENGNTLVEFRPIFERLGLNVKWDNQTKTIVAEKEGLNIQLTIASKIAKVNNQEKALLIAPAIINGHTVVPVRFIAENSGAEVQWDSKLRFVQIFTLNGQLYNAVTGSNVAYWQGNVEEYTESIQGIHDILSKGADPNYIPYNETSLLQGNVTTGSPQVADMLLYAGADVDLKTNGITPLMQAVDYLRWDCADVLLKYKPDLSIKDDNGFTILERILDSDYTDMHEEYRTKFQFTMVLLENYVKRERLGKPYEDLIDKIKKKNYI</sequence>
<proteinExistence type="predicted"/>
<keyword evidence="2" id="KW-1185">Reference proteome</keyword>